<accession>A0A6J7XQU2</accession>
<dbReference type="PROSITE" id="PS51332">
    <property type="entry name" value="B12_BINDING"/>
    <property type="match status" value="1"/>
</dbReference>
<dbReference type="AlphaFoldDB" id="A0A6J7XQU2"/>
<feature type="domain" description="B12-binding" evidence="1">
    <location>
        <begin position="122"/>
        <end position="238"/>
    </location>
</feature>
<evidence type="ECO:0000313" key="2">
    <source>
        <dbReference type="EMBL" id="CAB5239503.1"/>
    </source>
</evidence>
<dbReference type="InterPro" id="IPR003759">
    <property type="entry name" value="Cbl-bd_cap"/>
</dbReference>
<dbReference type="Gene3D" id="3.40.50.280">
    <property type="entry name" value="Cobalamin-binding domain"/>
    <property type="match status" value="1"/>
</dbReference>
<dbReference type="Gene3D" id="1.10.1240.10">
    <property type="entry name" value="Methionine synthase domain"/>
    <property type="match status" value="1"/>
</dbReference>
<evidence type="ECO:0000259" key="1">
    <source>
        <dbReference type="PROSITE" id="PS51332"/>
    </source>
</evidence>
<reference evidence="2" key="1">
    <citation type="submission" date="2020-05" db="EMBL/GenBank/DDBJ databases">
        <authorList>
            <person name="Chiriac C."/>
            <person name="Salcher M."/>
            <person name="Ghai R."/>
            <person name="Kavagutti S V."/>
        </authorList>
    </citation>
    <scope>NUCLEOTIDE SEQUENCE</scope>
</reference>
<dbReference type="Pfam" id="PF02607">
    <property type="entry name" value="B12-binding_2"/>
    <property type="match status" value="1"/>
</dbReference>
<protein>
    <submittedName>
        <fullName evidence="2">Unannotated protein</fullName>
    </submittedName>
</protein>
<sequence length="238" mass="25634">MRRLITAGVAPAQAAEEAKTATEFKPITSILENFQVNEDLVDAIYRAALVFDKSFIESALRMAIAENGVVQTWQEVIAPLLAKMGDIWATTGDGIEVEHLFSEILKRVMRESIVEVSNPINARPVLLAAVGEELHSLPIHALAAALSERNIECHFLGARTPLAALAGMVSRCAPPAVFLWAQVSTNANPDFYTELPSVRPAPRVVLGGPGWDTEKCTEVVHVASLTLACEEIARAVGA</sequence>
<proteinExistence type="predicted"/>
<dbReference type="InterPro" id="IPR006158">
    <property type="entry name" value="Cobalamin-bd"/>
</dbReference>
<dbReference type="GO" id="GO:0031419">
    <property type="term" value="F:cobalamin binding"/>
    <property type="evidence" value="ECO:0007669"/>
    <property type="project" value="InterPro"/>
</dbReference>
<dbReference type="GO" id="GO:0046872">
    <property type="term" value="F:metal ion binding"/>
    <property type="evidence" value="ECO:0007669"/>
    <property type="project" value="InterPro"/>
</dbReference>
<name>A0A6J7XQU2_9ZZZZ</name>
<dbReference type="SUPFAM" id="SSF52242">
    <property type="entry name" value="Cobalamin (vitamin B12)-binding domain"/>
    <property type="match status" value="1"/>
</dbReference>
<organism evidence="2">
    <name type="scientific">freshwater metagenome</name>
    <dbReference type="NCBI Taxonomy" id="449393"/>
    <lineage>
        <taxon>unclassified sequences</taxon>
        <taxon>metagenomes</taxon>
        <taxon>ecological metagenomes</taxon>
    </lineage>
</organism>
<dbReference type="EMBL" id="CAFBSG010000004">
    <property type="protein sequence ID" value="CAB5239503.1"/>
    <property type="molecule type" value="Genomic_DNA"/>
</dbReference>
<dbReference type="InterPro" id="IPR036594">
    <property type="entry name" value="Meth_synthase_dom"/>
</dbReference>
<gene>
    <name evidence="2" type="ORF">UFOPK3554_00311</name>
</gene>
<dbReference type="InterPro" id="IPR036724">
    <property type="entry name" value="Cobalamin-bd_sf"/>
</dbReference>